<feature type="chain" id="PRO_5045586926" evidence="2">
    <location>
        <begin position="29"/>
        <end position="285"/>
    </location>
</feature>
<protein>
    <submittedName>
        <fullName evidence="3">Uncharacterized protein</fullName>
    </submittedName>
</protein>
<sequence>MSRFDFLRGAVGVGLGLAVACVSLPVSADTPVAVTFAPNSVWAQEIGSLDRSNKSVEYTVAGVAGKTFKLNLLTRNPNVQLKVKDQNRRKAVLDSQKTGETTWTTVNPADTTYTIQVYIDPAAVPSGETVKYALQIGQYGVEDFQAPATAVTFEPGKPWAVQSWILGADATSQNFSVAIAAGMTVKVNVISSNAKVHFKVDDQTHGKPLVDTATSGAETWSQSVGAATTYRIQVYVDPAAVASGQKAQFTLQVGQYASGDARPEKLAGASSAASPAGSVVSESGH</sequence>
<accession>A0ABN0UA46</accession>
<proteinExistence type="predicted"/>
<dbReference type="Gene3D" id="2.60.120.380">
    <property type="match status" value="2"/>
</dbReference>
<feature type="signal peptide" evidence="2">
    <location>
        <begin position="1"/>
        <end position="28"/>
    </location>
</feature>
<evidence type="ECO:0000256" key="2">
    <source>
        <dbReference type="SAM" id="SignalP"/>
    </source>
</evidence>
<feature type="region of interest" description="Disordered" evidence="1">
    <location>
        <begin position="266"/>
        <end position="285"/>
    </location>
</feature>
<organism evidence="3 4">
    <name type="scientific">Rhodanobacter caeni</name>
    <dbReference type="NCBI Taxonomy" id="657654"/>
    <lineage>
        <taxon>Bacteria</taxon>
        <taxon>Pseudomonadati</taxon>
        <taxon>Pseudomonadota</taxon>
        <taxon>Gammaproteobacteria</taxon>
        <taxon>Lysobacterales</taxon>
        <taxon>Rhodanobacteraceae</taxon>
        <taxon>Rhodanobacter</taxon>
    </lineage>
</organism>
<feature type="compositionally biased region" description="Low complexity" evidence="1">
    <location>
        <begin position="267"/>
        <end position="285"/>
    </location>
</feature>
<keyword evidence="4" id="KW-1185">Reference proteome</keyword>
<gene>
    <name evidence="3" type="ORF">GCM10009126_06850</name>
</gene>
<name>A0ABN0UA46_9GAMM</name>
<reference evidence="3 4" key="1">
    <citation type="journal article" date="2019" name="Int. J. Syst. Evol. Microbiol.">
        <title>The Global Catalogue of Microorganisms (GCM) 10K type strain sequencing project: providing services to taxonomists for standard genome sequencing and annotation.</title>
        <authorList>
            <consortium name="The Broad Institute Genomics Platform"/>
            <consortium name="The Broad Institute Genome Sequencing Center for Infectious Disease"/>
            <person name="Wu L."/>
            <person name="Ma J."/>
        </authorList>
    </citation>
    <scope>NUCLEOTIDE SEQUENCE [LARGE SCALE GENOMIC DNA]</scope>
    <source>
        <strain evidence="3 4">JCM 16242</strain>
    </source>
</reference>
<dbReference type="RefSeq" id="WP_343880174.1">
    <property type="nucleotide sequence ID" value="NZ_BAAAFO010000001.1"/>
</dbReference>
<evidence type="ECO:0000313" key="4">
    <source>
        <dbReference type="Proteomes" id="UP001500657"/>
    </source>
</evidence>
<evidence type="ECO:0000313" key="3">
    <source>
        <dbReference type="EMBL" id="GAA0243783.1"/>
    </source>
</evidence>
<dbReference type="PROSITE" id="PS51257">
    <property type="entry name" value="PROKAR_LIPOPROTEIN"/>
    <property type="match status" value="1"/>
</dbReference>
<keyword evidence="2" id="KW-0732">Signal</keyword>
<dbReference type="Proteomes" id="UP001500657">
    <property type="component" value="Unassembled WGS sequence"/>
</dbReference>
<comment type="caution">
    <text evidence="3">The sequence shown here is derived from an EMBL/GenBank/DDBJ whole genome shotgun (WGS) entry which is preliminary data.</text>
</comment>
<evidence type="ECO:0000256" key="1">
    <source>
        <dbReference type="SAM" id="MobiDB-lite"/>
    </source>
</evidence>
<dbReference type="EMBL" id="BAAAFO010000001">
    <property type="protein sequence ID" value="GAA0243783.1"/>
    <property type="molecule type" value="Genomic_DNA"/>
</dbReference>